<comment type="caution">
    <text evidence="2">The sequence shown here is derived from an EMBL/GenBank/DDBJ whole genome shotgun (WGS) entry which is preliminary data.</text>
</comment>
<evidence type="ECO:0000313" key="2">
    <source>
        <dbReference type="EMBL" id="GAA2691707.1"/>
    </source>
</evidence>
<keyword evidence="1" id="KW-0472">Membrane</keyword>
<dbReference type="RefSeq" id="WP_346154425.1">
    <property type="nucleotide sequence ID" value="NZ_BAAATE010000034.1"/>
</dbReference>
<protein>
    <submittedName>
        <fullName evidence="2">Uncharacterized protein</fullName>
    </submittedName>
</protein>
<keyword evidence="3" id="KW-1185">Reference proteome</keyword>
<evidence type="ECO:0000256" key="1">
    <source>
        <dbReference type="SAM" id="Phobius"/>
    </source>
</evidence>
<reference evidence="2 3" key="1">
    <citation type="journal article" date="2019" name="Int. J. Syst. Evol. Microbiol.">
        <title>The Global Catalogue of Microorganisms (GCM) 10K type strain sequencing project: providing services to taxonomists for standard genome sequencing and annotation.</title>
        <authorList>
            <consortium name="The Broad Institute Genomics Platform"/>
            <consortium name="The Broad Institute Genome Sequencing Center for Infectious Disease"/>
            <person name="Wu L."/>
            <person name="Ma J."/>
        </authorList>
    </citation>
    <scope>NUCLEOTIDE SEQUENCE [LARGE SCALE GENOMIC DNA]</scope>
    <source>
        <strain evidence="2 3">JCM 6835</strain>
    </source>
</reference>
<evidence type="ECO:0000313" key="3">
    <source>
        <dbReference type="Proteomes" id="UP001501666"/>
    </source>
</evidence>
<dbReference type="EMBL" id="BAAATE010000034">
    <property type="protein sequence ID" value="GAA2691707.1"/>
    <property type="molecule type" value="Genomic_DNA"/>
</dbReference>
<proteinExistence type="predicted"/>
<feature type="transmembrane region" description="Helical" evidence="1">
    <location>
        <begin position="31"/>
        <end position="53"/>
    </location>
</feature>
<accession>A0ABN3T3S1</accession>
<dbReference type="Proteomes" id="UP001501666">
    <property type="component" value="Unassembled WGS sequence"/>
</dbReference>
<sequence>MSPERGALIALSVVTATSIATALLLADGSTWPGALLGGLAAGGCTLWGLLGWFGRHP</sequence>
<feature type="transmembrane region" description="Helical" evidence="1">
    <location>
        <begin position="7"/>
        <end position="25"/>
    </location>
</feature>
<keyword evidence="1" id="KW-1133">Transmembrane helix</keyword>
<organism evidence="2 3">
    <name type="scientific">Nonomuraea recticatena</name>
    <dbReference type="NCBI Taxonomy" id="46178"/>
    <lineage>
        <taxon>Bacteria</taxon>
        <taxon>Bacillati</taxon>
        <taxon>Actinomycetota</taxon>
        <taxon>Actinomycetes</taxon>
        <taxon>Streptosporangiales</taxon>
        <taxon>Streptosporangiaceae</taxon>
        <taxon>Nonomuraea</taxon>
    </lineage>
</organism>
<keyword evidence="1" id="KW-0812">Transmembrane</keyword>
<name>A0ABN3T3S1_9ACTN</name>
<gene>
    <name evidence="2" type="ORF">GCM10010412_082130</name>
</gene>